<evidence type="ECO:0000256" key="2">
    <source>
        <dbReference type="ARBA" id="ARBA00022692"/>
    </source>
</evidence>
<feature type="transmembrane region" description="Helical" evidence="6">
    <location>
        <begin position="12"/>
        <end position="30"/>
    </location>
</feature>
<dbReference type="Pfam" id="PF01284">
    <property type="entry name" value="MARVEL"/>
    <property type="match status" value="1"/>
</dbReference>
<evidence type="ECO:0000313" key="8">
    <source>
        <dbReference type="EMBL" id="CRL20348.1"/>
    </source>
</evidence>
<evidence type="ECO:0000256" key="3">
    <source>
        <dbReference type="ARBA" id="ARBA00022989"/>
    </source>
</evidence>
<dbReference type="AlphaFoldDB" id="A0A0G4P277"/>
<dbReference type="InterPro" id="IPR008253">
    <property type="entry name" value="Marvel"/>
</dbReference>
<feature type="transmembrane region" description="Helical" evidence="6">
    <location>
        <begin position="42"/>
        <end position="59"/>
    </location>
</feature>
<feature type="transmembrane region" description="Helical" evidence="6">
    <location>
        <begin position="130"/>
        <end position="149"/>
    </location>
</feature>
<reference evidence="8 9" key="1">
    <citation type="journal article" date="2014" name="Nat. Commun.">
        <title>Multiple recent horizontal transfers of a large genomic region in cheese making fungi.</title>
        <authorList>
            <person name="Cheeseman K."/>
            <person name="Ropars J."/>
            <person name="Renault P."/>
            <person name="Dupont J."/>
            <person name="Gouzy J."/>
            <person name="Branca A."/>
            <person name="Abraham A.L."/>
            <person name="Ceppi M."/>
            <person name="Conseiller E."/>
            <person name="Debuchy R."/>
            <person name="Malagnac F."/>
            <person name="Goarin A."/>
            <person name="Silar P."/>
            <person name="Lacoste S."/>
            <person name="Sallet E."/>
            <person name="Bensimon A."/>
            <person name="Giraud T."/>
            <person name="Brygoo Y."/>
        </authorList>
    </citation>
    <scope>NUCLEOTIDE SEQUENCE [LARGE SCALE GENOMIC DNA]</scope>
    <source>
        <strain evidence="9">FM 013</strain>
    </source>
</reference>
<keyword evidence="2 6" id="KW-0812">Transmembrane</keyword>
<dbReference type="GO" id="GO:0070941">
    <property type="term" value="P:eisosome assembly"/>
    <property type="evidence" value="ECO:0007669"/>
    <property type="project" value="TreeGrafter"/>
</dbReference>
<dbReference type="PANTHER" id="PTHR28165">
    <property type="entry name" value="NON-CLASSICAL EXPORT PROTEIN 2-RELATED"/>
    <property type="match status" value="1"/>
</dbReference>
<keyword evidence="9" id="KW-1185">Reference proteome</keyword>
<proteinExistence type="predicted"/>
<evidence type="ECO:0000256" key="4">
    <source>
        <dbReference type="ARBA" id="ARBA00023136"/>
    </source>
</evidence>
<feature type="transmembrane region" description="Helical" evidence="6">
    <location>
        <begin position="71"/>
        <end position="93"/>
    </location>
</feature>
<keyword evidence="4 6" id="KW-0472">Membrane</keyword>
<gene>
    <name evidence="8" type="ORF">PCAMFM013_S004g000288</name>
</gene>
<comment type="subcellular location">
    <subcellularLocation>
        <location evidence="1">Membrane</location>
        <topology evidence="1">Multi-pass membrane protein</topology>
    </subcellularLocation>
</comment>
<dbReference type="STRING" id="1429867.A0A0G4P277"/>
<evidence type="ECO:0000313" key="9">
    <source>
        <dbReference type="Proteomes" id="UP000053732"/>
    </source>
</evidence>
<evidence type="ECO:0000256" key="6">
    <source>
        <dbReference type="SAM" id="Phobius"/>
    </source>
</evidence>
<accession>A0A0G4P277</accession>
<feature type="region of interest" description="Disordered" evidence="5">
    <location>
        <begin position="155"/>
        <end position="175"/>
    </location>
</feature>
<dbReference type="Proteomes" id="UP000053732">
    <property type="component" value="Unassembled WGS sequence"/>
</dbReference>
<dbReference type="InterPro" id="IPR052649">
    <property type="entry name" value="NCE102-like"/>
</dbReference>
<sequence length="175" mass="19212">MGLRGVQLGLRAWEFLWTLLIMALIGNMIAEAFSGNPATVNYAIYVAVFSMFTLIYLIPASFNIDWAGHPIIMIIVDALNCVFFFCAAIALAAKLECHSCNNQDYLRNNEITNGSNNMTKRCREAQASVAFLWFAWAGFLASVVVSVFMSRSAAGPSRASRAGSRRGGRPNMTQV</sequence>
<dbReference type="GO" id="GO:0072659">
    <property type="term" value="P:protein localization to plasma membrane"/>
    <property type="evidence" value="ECO:0007669"/>
    <property type="project" value="TreeGrafter"/>
</dbReference>
<evidence type="ECO:0000259" key="7">
    <source>
        <dbReference type="Pfam" id="PF01284"/>
    </source>
</evidence>
<organism evidence="8 9">
    <name type="scientific">Penicillium camemberti (strain FM 013)</name>
    <dbReference type="NCBI Taxonomy" id="1429867"/>
    <lineage>
        <taxon>Eukaryota</taxon>
        <taxon>Fungi</taxon>
        <taxon>Dikarya</taxon>
        <taxon>Ascomycota</taxon>
        <taxon>Pezizomycotina</taxon>
        <taxon>Eurotiomycetes</taxon>
        <taxon>Eurotiomycetidae</taxon>
        <taxon>Eurotiales</taxon>
        <taxon>Aspergillaceae</taxon>
        <taxon>Penicillium</taxon>
    </lineage>
</organism>
<dbReference type="GO" id="GO:0032126">
    <property type="term" value="C:eisosome"/>
    <property type="evidence" value="ECO:0007669"/>
    <property type="project" value="TreeGrafter"/>
</dbReference>
<name>A0A0G4P277_PENC3</name>
<dbReference type="GO" id="GO:0005886">
    <property type="term" value="C:plasma membrane"/>
    <property type="evidence" value="ECO:0007669"/>
    <property type="project" value="TreeGrafter"/>
</dbReference>
<dbReference type="EMBL" id="HG793137">
    <property type="protein sequence ID" value="CRL20348.1"/>
    <property type="molecule type" value="Genomic_DNA"/>
</dbReference>
<feature type="domain" description="MARVEL" evidence="7">
    <location>
        <begin position="7"/>
        <end position="144"/>
    </location>
</feature>
<dbReference type="PANTHER" id="PTHR28165:SF1">
    <property type="entry name" value="NON-CLASSICAL EXPORT PROTEIN 2-RELATED"/>
    <property type="match status" value="1"/>
</dbReference>
<keyword evidence="3 6" id="KW-1133">Transmembrane helix</keyword>
<protein>
    <submittedName>
        <fullName evidence="8">MARVEL-like domain</fullName>
    </submittedName>
</protein>
<evidence type="ECO:0000256" key="1">
    <source>
        <dbReference type="ARBA" id="ARBA00004141"/>
    </source>
</evidence>
<evidence type="ECO:0000256" key="5">
    <source>
        <dbReference type="SAM" id="MobiDB-lite"/>
    </source>
</evidence>